<evidence type="ECO:0000256" key="2">
    <source>
        <dbReference type="ARBA" id="ARBA00023125"/>
    </source>
</evidence>
<feature type="domain" description="HTH marR-type" evidence="4">
    <location>
        <begin position="4"/>
        <end position="138"/>
    </location>
</feature>
<sequence>MIDKRNARKMLIQVDKTRRSLLQPCFARIGLAFGQGHARILESLLTEDHITQKELAERCQVDVTTMSRSLDKLQKSGFLQRQPDPSSRRSFLVCLTETGRQEAQIVRNLLSYMDEQTWKDFQPEEIEQFCGYLRRVLNNLEQASMPVGEEETETIKTD</sequence>
<proteinExistence type="predicted"/>
<dbReference type="Pfam" id="PF01047">
    <property type="entry name" value="MarR"/>
    <property type="match status" value="1"/>
</dbReference>
<evidence type="ECO:0000256" key="3">
    <source>
        <dbReference type="ARBA" id="ARBA00023163"/>
    </source>
</evidence>
<dbReference type="InterPro" id="IPR036390">
    <property type="entry name" value="WH_DNA-bd_sf"/>
</dbReference>
<dbReference type="PANTHER" id="PTHR42756:SF1">
    <property type="entry name" value="TRANSCRIPTIONAL REPRESSOR OF EMRAB OPERON"/>
    <property type="match status" value="1"/>
</dbReference>
<dbReference type="InterPro" id="IPR001387">
    <property type="entry name" value="Cro/C1-type_HTH"/>
</dbReference>
<accession>A0A9D2PUD7</accession>
<dbReference type="GO" id="GO:0003677">
    <property type="term" value="F:DNA binding"/>
    <property type="evidence" value="ECO:0007669"/>
    <property type="project" value="UniProtKB-KW"/>
</dbReference>
<evidence type="ECO:0000313" key="5">
    <source>
        <dbReference type="EMBL" id="HJC65415.1"/>
    </source>
</evidence>
<dbReference type="EMBL" id="DWWB01000005">
    <property type="protein sequence ID" value="HJC65415.1"/>
    <property type="molecule type" value="Genomic_DNA"/>
</dbReference>
<dbReference type="GO" id="GO:0003700">
    <property type="term" value="F:DNA-binding transcription factor activity"/>
    <property type="evidence" value="ECO:0007669"/>
    <property type="project" value="InterPro"/>
</dbReference>
<dbReference type="PRINTS" id="PR00598">
    <property type="entry name" value="HTHMARR"/>
</dbReference>
<gene>
    <name evidence="5" type="ORF">H9931_01670</name>
</gene>
<dbReference type="PROSITE" id="PS50995">
    <property type="entry name" value="HTH_MARR_2"/>
    <property type="match status" value="1"/>
</dbReference>
<keyword evidence="1" id="KW-0805">Transcription regulation</keyword>
<evidence type="ECO:0000313" key="6">
    <source>
        <dbReference type="Proteomes" id="UP000823863"/>
    </source>
</evidence>
<dbReference type="SUPFAM" id="SSF46785">
    <property type="entry name" value="Winged helix' DNA-binding domain"/>
    <property type="match status" value="1"/>
</dbReference>
<dbReference type="AlphaFoldDB" id="A0A9D2PUD7"/>
<dbReference type="Proteomes" id="UP000823863">
    <property type="component" value="Unassembled WGS sequence"/>
</dbReference>
<keyword evidence="2" id="KW-0238">DNA-binding</keyword>
<dbReference type="CDD" id="cd00093">
    <property type="entry name" value="HTH_XRE"/>
    <property type="match status" value="1"/>
</dbReference>
<dbReference type="SMART" id="SM00347">
    <property type="entry name" value="HTH_MARR"/>
    <property type="match status" value="1"/>
</dbReference>
<evidence type="ECO:0000259" key="4">
    <source>
        <dbReference type="PROSITE" id="PS50995"/>
    </source>
</evidence>
<evidence type="ECO:0000256" key="1">
    <source>
        <dbReference type="ARBA" id="ARBA00023015"/>
    </source>
</evidence>
<organism evidence="5 6">
    <name type="scientific">Candidatus Enterocloster excrementigallinarum</name>
    <dbReference type="NCBI Taxonomy" id="2838558"/>
    <lineage>
        <taxon>Bacteria</taxon>
        <taxon>Bacillati</taxon>
        <taxon>Bacillota</taxon>
        <taxon>Clostridia</taxon>
        <taxon>Lachnospirales</taxon>
        <taxon>Lachnospiraceae</taxon>
        <taxon>Enterocloster</taxon>
    </lineage>
</organism>
<dbReference type="PANTHER" id="PTHR42756">
    <property type="entry name" value="TRANSCRIPTIONAL REGULATOR, MARR"/>
    <property type="match status" value="1"/>
</dbReference>
<name>A0A9D2PUD7_9FIRM</name>
<dbReference type="InterPro" id="IPR000835">
    <property type="entry name" value="HTH_MarR-typ"/>
</dbReference>
<keyword evidence="3" id="KW-0804">Transcription</keyword>
<comment type="caution">
    <text evidence="5">The sequence shown here is derived from an EMBL/GenBank/DDBJ whole genome shotgun (WGS) entry which is preliminary data.</text>
</comment>
<reference evidence="5" key="2">
    <citation type="submission" date="2021-04" db="EMBL/GenBank/DDBJ databases">
        <authorList>
            <person name="Gilroy R."/>
        </authorList>
    </citation>
    <scope>NUCLEOTIDE SEQUENCE</scope>
    <source>
        <strain evidence="5">CHK198-12963</strain>
    </source>
</reference>
<reference evidence="5" key="1">
    <citation type="journal article" date="2021" name="PeerJ">
        <title>Extensive microbial diversity within the chicken gut microbiome revealed by metagenomics and culture.</title>
        <authorList>
            <person name="Gilroy R."/>
            <person name="Ravi A."/>
            <person name="Getino M."/>
            <person name="Pursley I."/>
            <person name="Horton D.L."/>
            <person name="Alikhan N.F."/>
            <person name="Baker D."/>
            <person name="Gharbi K."/>
            <person name="Hall N."/>
            <person name="Watson M."/>
            <person name="Adriaenssens E.M."/>
            <person name="Foster-Nyarko E."/>
            <person name="Jarju S."/>
            <person name="Secka A."/>
            <person name="Antonio M."/>
            <person name="Oren A."/>
            <person name="Chaudhuri R.R."/>
            <person name="La Ragione R."/>
            <person name="Hildebrand F."/>
            <person name="Pallen M.J."/>
        </authorList>
    </citation>
    <scope>NUCLEOTIDE SEQUENCE</scope>
    <source>
        <strain evidence="5">CHK198-12963</strain>
    </source>
</reference>
<dbReference type="InterPro" id="IPR036388">
    <property type="entry name" value="WH-like_DNA-bd_sf"/>
</dbReference>
<protein>
    <submittedName>
        <fullName evidence="5">MarR family transcriptional regulator</fullName>
    </submittedName>
</protein>
<dbReference type="Gene3D" id="1.10.10.10">
    <property type="entry name" value="Winged helix-like DNA-binding domain superfamily/Winged helix DNA-binding domain"/>
    <property type="match status" value="1"/>
</dbReference>